<name>A0A4U6RTU5_BRAEL</name>
<accession>A0A4U6RTU5</accession>
<dbReference type="Proteomes" id="UP000305095">
    <property type="component" value="Unassembled WGS sequence"/>
</dbReference>
<dbReference type="RefSeq" id="WP_137482537.1">
    <property type="nucleotide sequence ID" value="NZ_SZZP01000023.1"/>
</dbReference>
<sequence length="81" mass="8644">MIGSCEPRHLLSWQGWQLAGSALEIVAALVGANFEFLRDPNNSVAKRGDFGKLGVARAAAFRAPQDLNPAGVGHDVVCERL</sequence>
<proteinExistence type="predicted"/>
<comment type="caution">
    <text evidence="1">The sequence shown here is derived from an EMBL/GenBank/DDBJ whole genome shotgun (WGS) entry which is preliminary data.</text>
</comment>
<gene>
    <name evidence="1" type="ORF">FDV58_31135</name>
</gene>
<reference evidence="1 2" key="1">
    <citation type="submission" date="2019-05" db="EMBL/GenBank/DDBJ databases">
        <title>Draft Genome of Bradyrhizobium elkanii strain SEMIA 938, Used in Commercial Inoculants for Lupinus spp. in Brazil.</title>
        <authorList>
            <person name="Hungria M."/>
            <person name="Delamuta J.R.M."/>
            <person name="Ribeiro R.A."/>
            <person name="Nogueira M.A."/>
        </authorList>
    </citation>
    <scope>NUCLEOTIDE SEQUENCE [LARGE SCALE GENOMIC DNA]</scope>
    <source>
        <strain evidence="1 2">Semia 938</strain>
    </source>
</reference>
<organism evidence="1 2">
    <name type="scientific">Bradyrhizobium elkanii</name>
    <dbReference type="NCBI Taxonomy" id="29448"/>
    <lineage>
        <taxon>Bacteria</taxon>
        <taxon>Pseudomonadati</taxon>
        <taxon>Pseudomonadota</taxon>
        <taxon>Alphaproteobacteria</taxon>
        <taxon>Hyphomicrobiales</taxon>
        <taxon>Nitrobacteraceae</taxon>
        <taxon>Bradyrhizobium</taxon>
    </lineage>
</organism>
<dbReference type="EMBL" id="SZZP01000023">
    <property type="protein sequence ID" value="TKV77503.1"/>
    <property type="molecule type" value="Genomic_DNA"/>
</dbReference>
<protein>
    <submittedName>
        <fullName evidence="1">Uncharacterized protein</fullName>
    </submittedName>
</protein>
<evidence type="ECO:0000313" key="1">
    <source>
        <dbReference type="EMBL" id="TKV77503.1"/>
    </source>
</evidence>
<evidence type="ECO:0000313" key="2">
    <source>
        <dbReference type="Proteomes" id="UP000305095"/>
    </source>
</evidence>
<dbReference type="AlphaFoldDB" id="A0A4U6RTU5"/>